<evidence type="ECO:0000256" key="1">
    <source>
        <dbReference type="ARBA" id="ARBA00004127"/>
    </source>
</evidence>
<organism evidence="6">
    <name type="scientific">Meiothermus ruber</name>
    <dbReference type="NCBI Taxonomy" id="277"/>
    <lineage>
        <taxon>Bacteria</taxon>
        <taxon>Thermotogati</taxon>
        <taxon>Deinococcota</taxon>
        <taxon>Deinococci</taxon>
        <taxon>Thermales</taxon>
        <taxon>Thermaceae</taxon>
        <taxon>Meiothermus</taxon>
    </lineage>
</organism>
<accession>A0A7C3HT10</accession>
<name>A0A7C3HT10_MEIRU</name>
<keyword evidence="4" id="KW-0472">Membrane</keyword>
<evidence type="ECO:0000256" key="2">
    <source>
        <dbReference type="ARBA" id="ARBA00022692"/>
    </source>
</evidence>
<comment type="subcellular location">
    <subcellularLocation>
        <location evidence="1">Endomembrane system</location>
        <topology evidence="1">Multi-pass membrane protein</topology>
    </subcellularLocation>
</comment>
<dbReference type="GO" id="GO:0012505">
    <property type="term" value="C:endomembrane system"/>
    <property type="evidence" value="ECO:0007669"/>
    <property type="project" value="UniProtKB-SubCell"/>
</dbReference>
<dbReference type="InterPro" id="IPR016983">
    <property type="entry name" value="UCP031804"/>
</dbReference>
<evidence type="ECO:0000256" key="4">
    <source>
        <dbReference type="ARBA" id="ARBA00023136"/>
    </source>
</evidence>
<keyword evidence="3" id="KW-1133">Transmembrane helix</keyword>
<dbReference type="EMBL" id="DSWI01000028">
    <property type="protein sequence ID" value="HFG21402.1"/>
    <property type="molecule type" value="Genomic_DNA"/>
</dbReference>
<keyword evidence="2" id="KW-0812">Transmembrane</keyword>
<evidence type="ECO:0000313" key="6">
    <source>
        <dbReference type="EMBL" id="HFG21402.1"/>
    </source>
</evidence>
<sequence>MGNEIQRLDVVEISTTERYSEAAFWRKLRRFARKAGREVVEKALWLYYTLKRPETPAWAKRTIVGALAYFLLPFDLVADLAPLVGFTDDLSVLLVAIATVAAHITPAIKEQARRKADEWFGEPLPT</sequence>
<dbReference type="Pfam" id="PF06803">
    <property type="entry name" value="DUF1232"/>
    <property type="match status" value="1"/>
</dbReference>
<protein>
    <submittedName>
        <fullName evidence="6">DUF1232 domain-containing protein</fullName>
    </submittedName>
</protein>
<dbReference type="InterPro" id="IPR010652">
    <property type="entry name" value="DUF1232"/>
</dbReference>
<gene>
    <name evidence="6" type="ORF">ENS82_11965</name>
</gene>
<evidence type="ECO:0000256" key="3">
    <source>
        <dbReference type="ARBA" id="ARBA00022989"/>
    </source>
</evidence>
<feature type="domain" description="DUF1232" evidence="5">
    <location>
        <begin position="60"/>
        <end position="94"/>
    </location>
</feature>
<comment type="caution">
    <text evidence="6">The sequence shown here is derived from an EMBL/GenBank/DDBJ whole genome shotgun (WGS) entry which is preliminary data.</text>
</comment>
<dbReference type="AlphaFoldDB" id="A0A7C3HT10"/>
<dbReference type="RefSeq" id="WP_409655319.1">
    <property type="nucleotide sequence ID" value="NZ_JBKBUW010000011.1"/>
</dbReference>
<proteinExistence type="predicted"/>
<evidence type="ECO:0000259" key="5">
    <source>
        <dbReference type="Pfam" id="PF06803"/>
    </source>
</evidence>
<dbReference type="PIRSF" id="PIRSF031804">
    <property type="entry name" value="UCP031804"/>
    <property type="match status" value="1"/>
</dbReference>
<reference evidence="6" key="1">
    <citation type="journal article" date="2020" name="mSystems">
        <title>Genome- and Community-Level Interaction Insights into Carbon Utilization and Element Cycling Functions of Hydrothermarchaeota in Hydrothermal Sediment.</title>
        <authorList>
            <person name="Zhou Z."/>
            <person name="Liu Y."/>
            <person name="Xu W."/>
            <person name="Pan J."/>
            <person name="Luo Z.H."/>
            <person name="Li M."/>
        </authorList>
    </citation>
    <scope>NUCLEOTIDE SEQUENCE [LARGE SCALE GENOMIC DNA]</scope>
    <source>
        <strain evidence="6">SpSt-524</strain>
    </source>
</reference>